<evidence type="ECO:0000256" key="4">
    <source>
        <dbReference type="PROSITE-ProRule" id="PRU00433"/>
    </source>
</evidence>
<dbReference type="InterPro" id="IPR011444">
    <property type="entry name" value="DUF1549"/>
</dbReference>
<keyword evidence="5" id="KW-0812">Transmembrane</keyword>
<sequence>MNKPITNLFTTKKGCMLTGMLFMLSLLHPLLLSDGYAAGLQEVAEEAQPFWLWQFLGRLHPLAVHFPVSLLLLAAVLELFTFKNYRSSLRPGINLLVYIGASTAIIAAVLGWLLSTQEEYGGDTLAIHQWSGYATAFLGVITLAFLFLVERKKQQTFVKPYRSILFFTAFGVSVAGHFGASLTHGNEYLTSVLPWNQDNALAQSGSKFNFVSLRNDTTKLSEAQELDLNGQIRAIFAHNCYSCHSAEKIKGELRLDKKRMVFKGGKSGEVIVPGNSGKSELMRRITLPHNHKEVMPGKGKKLSEHEIDVIKFWIDKGAPWPDVADGQSVFRVAKLEPRMPALPASKLQSPIDAFVDSYFKKKKTAWPEVVDDKTYLRRIYLDIIGLVPTPEEQQAFLQDTRPDKRAIWVKQLLNREDDYAMHWLTFWNDALRNDYTGTGYITGGRYDITSWLYKAIKTNTPYNQFVKELISPTDDSKGFVAGIKWRGTINASQRTEMQAAQNVAQVFLGLNLKCASCHDSFISDWKLTDAYAFANIFADTTLEINRCDKPTGKFASTRILWEELGTIDSTAISAVKLQQLAENLTKPANGRLYRTIVNRIWAQLMGRGIVEPVDAMDNEPWSQDLLDWMASDFVKNNYNIKELIYQIATSKTYQLPSVGIKDANSLIAQDFEFKGMLRRRMTAEQFSDAISSIIEPVFADTALHFDPYNPDKHKKVKDSKKKKEQKKVVKLVNDSKEEPANALHPNMTFVRASLVKNNSFLTALGRPNRETVSTGRDSRANLLQALELTNGERLNEVLQRGAETWKQKYPGTDELINELYRRALGRKPQPKELKVAKDVLGEKPTTEGIQDLFWAMTLHPEFQLIY</sequence>
<dbReference type="InterPro" id="IPR019251">
    <property type="entry name" value="DUF2231_TM"/>
</dbReference>
<keyword evidence="5" id="KW-1133">Transmembrane helix</keyword>
<feature type="transmembrane region" description="Helical" evidence="5">
    <location>
        <begin position="127"/>
        <end position="149"/>
    </location>
</feature>
<organism evidence="7 8">
    <name type="scientific">Rhodocytophaga aerolata</name>
    <dbReference type="NCBI Taxonomy" id="455078"/>
    <lineage>
        <taxon>Bacteria</taxon>
        <taxon>Pseudomonadati</taxon>
        <taxon>Bacteroidota</taxon>
        <taxon>Cytophagia</taxon>
        <taxon>Cytophagales</taxon>
        <taxon>Rhodocytophagaceae</taxon>
        <taxon>Rhodocytophaga</taxon>
    </lineage>
</organism>
<name>A0ABT8R2F4_9BACT</name>
<evidence type="ECO:0000259" key="6">
    <source>
        <dbReference type="PROSITE" id="PS51007"/>
    </source>
</evidence>
<dbReference type="SUPFAM" id="SSF46626">
    <property type="entry name" value="Cytochrome c"/>
    <property type="match status" value="1"/>
</dbReference>
<evidence type="ECO:0000313" key="8">
    <source>
        <dbReference type="Proteomes" id="UP001168528"/>
    </source>
</evidence>
<dbReference type="Proteomes" id="UP001168528">
    <property type="component" value="Unassembled WGS sequence"/>
</dbReference>
<dbReference type="InterPro" id="IPR009056">
    <property type="entry name" value="Cyt_c-like_dom"/>
</dbReference>
<evidence type="ECO:0000256" key="5">
    <source>
        <dbReference type="SAM" id="Phobius"/>
    </source>
</evidence>
<proteinExistence type="predicted"/>
<evidence type="ECO:0000313" key="7">
    <source>
        <dbReference type="EMBL" id="MDO1445478.1"/>
    </source>
</evidence>
<keyword evidence="5" id="KW-0472">Membrane</keyword>
<dbReference type="PANTHER" id="PTHR35889">
    <property type="entry name" value="CYCLOINULO-OLIGOSACCHARIDE FRUCTANOTRANSFERASE-RELATED"/>
    <property type="match status" value="1"/>
</dbReference>
<keyword evidence="1 4" id="KW-0349">Heme</keyword>
<reference evidence="7" key="1">
    <citation type="submission" date="2023-07" db="EMBL/GenBank/DDBJ databases">
        <title>The genome sequence of Rhodocytophaga aerolata KACC 12507.</title>
        <authorList>
            <person name="Zhang X."/>
        </authorList>
    </citation>
    <scope>NUCLEOTIDE SEQUENCE</scope>
    <source>
        <strain evidence="7">KACC 12507</strain>
    </source>
</reference>
<dbReference type="PROSITE" id="PS51007">
    <property type="entry name" value="CYTC"/>
    <property type="match status" value="1"/>
</dbReference>
<dbReference type="Pfam" id="PF07587">
    <property type="entry name" value="PSD1"/>
    <property type="match status" value="1"/>
</dbReference>
<dbReference type="PANTHER" id="PTHR35889:SF3">
    <property type="entry name" value="F-BOX DOMAIN-CONTAINING PROTEIN"/>
    <property type="match status" value="1"/>
</dbReference>
<feature type="domain" description="Cytochrome c" evidence="6">
    <location>
        <begin position="227"/>
        <end position="318"/>
    </location>
</feature>
<feature type="transmembrane region" description="Helical" evidence="5">
    <location>
        <begin position="93"/>
        <end position="115"/>
    </location>
</feature>
<protein>
    <submittedName>
        <fullName evidence="7">PSD1 and planctomycete cytochrome C domain-containing protein</fullName>
    </submittedName>
</protein>
<evidence type="ECO:0000256" key="1">
    <source>
        <dbReference type="ARBA" id="ARBA00022617"/>
    </source>
</evidence>
<dbReference type="EMBL" id="JAUKPO010000001">
    <property type="protein sequence ID" value="MDO1445478.1"/>
    <property type="molecule type" value="Genomic_DNA"/>
</dbReference>
<dbReference type="InterPro" id="IPR036909">
    <property type="entry name" value="Cyt_c-like_dom_sf"/>
</dbReference>
<keyword evidence="3 4" id="KW-0408">Iron</keyword>
<evidence type="ECO:0000256" key="3">
    <source>
        <dbReference type="ARBA" id="ARBA00023004"/>
    </source>
</evidence>
<dbReference type="RefSeq" id="WP_302036263.1">
    <property type="nucleotide sequence ID" value="NZ_JAUKPO010000001.1"/>
</dbReference>
<accession>A0ABT8R2F4</accession>
<dbReference type="Pfam" id="PF07583">
    <property type="entry name" value="PSCyt2"/>
    <property type="match status" value="1"/>
</dbReference>
<feature type="transmembrane region" description="Helical" evidence="5">
    <location>
        <begin position="161"/>
        <end position="180"/>
    </location>
</feature>
<comment type="caution">
    <text evidence="7">The sequence shown here is derived from an EMBL/GenBank/DDBJ whole genome shotgun (WGS) entry which is preliminary data.</text>
</comment>
<keyword evidence="2 4" id="KW-0479">Metal-binding</keyword>
<evidence type="ECO:0000256" key="2">
    <source>
        <dbReference type="ARBA" id="ARBA00022723"/>
    </source>
</evidence>
<feature type="transmembrane region" description="Helical" evidence="5">
    <location>
        <begin position="61"/>
        <end position="81"/>
    </location>
</feature>
<dbReference type="Pfam" id="PF07635">
    <property type="entry name" value="PSCyt1"/>
    <property type="match status" value="1"/>
</dbReference>
<dbReference type="InterPro" id="IPR011429">
    <property type="entry name" value="Cyt_c_Planctomycete-type"/>
</dbReference>
<dbReference type="Pfam" id="PF09990">
    <property type="entry name" value="DUF2231"/>
    <property type="match status" value="1"/>
</dbReference>
<dbReference type="InterPro" id="IPR022655">
    <property type="entry name" value="DUF1553"/>
</dbReference>
<gene>
    <name evidence="7" type="ORF">Q0590_04405</name>
</gene>
<keyword evidence="8" id="KW-1185">Reference proteome</keyword>